<dbReference type="InterPro" id="IPR038765">
    <property type="entry name" value="Papain-like_cys_pep_sf"/>
</dbReference>
<dbReference type="EMBL" id="JAKWFO010000011">
    <property type="protein sequence ID" value="KAI9633254.1"/>
    <property type="molecule type" value="Genomic_DNA"/>
</dbReference>
<gene>
    <name evidence="2" type="ORF">MKK02DRAFT_29124</name>
</gene>
<keyword evidence="3" id="KW-1185">Reference proteome</keyword>
<evidence type="ECO:0000313" key="3">
    <source>
        <dbReference type="Proteomes" id="UP001164286"/>
    </source>
</evidence>
<dbReference type="RefSeq" id="XP_052943031.1">
    <property type="nucleotide sequence ID" value="XM_053087718.1"/>
</dbReference>
<evidence type="ECO:0000256" key="1">
    <source>
        <dbReference type="SAM" id="SignalP"/>
    </source>
</evidence>
<feature type="signal peptide" evidence="1">
    <location>
        <begin position="1"/>
        <end position="22"/>
    </location>
</feature>
<comment type="caution">
    <text evidence="2">The sequence shown here is derived from an EMBL/GenBank/DDBJ whole genome shotgun (WGS) entry which is preliminary data.</text>
</comment>
<sequence length="299" mass="32727">MVSLHMLTAYLLTALICGIAHSLPVSSFEASLAIGKIIKAGPPLSDLSGSHHRRLAARLSSARHKARYPDVVQRTETPGGLFGDNGVPDLADVEQTSIPDCGLIAVLGALVGQDPKWITNLVSFAGDASSTRYAAFKLVQPDSLKSAAQKVAKAALTNVRSDSHEGWWVGGIEQAVRQMGRDVAMLPSEALEMTTRRKARFYFTATSKDAPADWLSKNETWKLISANAHKTPMILQSIQEKPVILDKGHAFWIMSGNENDGKRWITLWNPHGENEVHDFDVIWSDCYALYSFVDMSATP</sequence>
<keyword evidence="1" id="KW-0732">Signal</keyword>
<feature type="chain" id="PRO_5041203848" description="Calpain catalytic domain-containing protein" evidence="1">
    <location>
        <begin position="23"/>
        <end position="299"/>
    </location>
</feature>
<organism evidence="2 3">
    <name type="scientific">Dioszegia hungarica</name>
    <dbReference type="NCBI Taxonomy" id="4972"/>
    <lineage>
        <taxon>Eukaryota</taxon>
        <taxon>Fungi</taxon>
        <taxon>Dikarya</taxon>
        <taxon>Basidiomycota</taxon>
        <taxon>Agaricomycotina</taxon>
        <taxon>Tremellomycetes</taxon>
        <taxon>Tremellales</taxon>
        <taxon>Bulleribasidiaceae</taxon>
        <taxon>Dioszegia</taxon>
    </lineage>
</organism>
<evidence type="ECO:0008006" key="4">
    <source>
        <dbReference type="Google" id="ProtNLM"/>
    </source>
</evidence>
<evidence type="ECO:0000313" key="2">
    <source>
        <dbReference type="EMBL" id="KAI9633254.1"/>
    </source>
</evidence>
<dbReference type="GeneID" id="77726923"/>
<accession>A0AA38LTC4</accession>
<proteinExistence type="predicted"/>
<protein>
    <recommendedName>
        <fullName evidence="4">Calpain catalytic domain-containing protein</fullName>
    </recommendedName>
</protein>
<dbReference type="AlphaFoldDB" id="A0AA38LTC4"/>
<dbReference type="SUPFAM" id="SSF54001">
    <property type="entry name" value="Cysteine proteinases"/>
    <property type="match status" value="1"/>
</dbReference>
<name>A0AA38LTC4_9TREE</name>
<reference evidence="2" key="1">
    <citation type="journal article" date="2022" name="G3 (Bethesda)">
        <title>High quality genome of the basidiomycete yeast Dioszegia hungarica PDD-24b-2 isolated from cloud water.</title>
        <authorList>
            <person name="Jarrige D."/>
            <person name="Haridas S."/>
            <person name="Bleykasten-Grosshans C."/>
            <person name="Joly M."/>
            <person name="Nadalig T."/>
            <person name="Sancelme M."/>
            <person name="Vuilleumier S."/>
            <person name="Grigoriev I.V."/>
            <person name="Amato P."/>
            <person name="Bringel F."/>
        </authorList>
    </citation>
    <scope>NUCLEOTIDE SEQUENCE</scope>
    <source>
        <strain evidence="2">PDD-24b-2</strain>
    </source>
</reference>
<dbReference type="Proteomes" id="UP001164286">
    <property type="component" value="Unassembled WGS sequence"/>
</dbReference>